<comment type="subcellular location">
    <subcellularLocation>
        <location evidence="1">Membrane</location>
        <topology evidence="1">Multi-pass membrane protein</topology>
    </subcellularLocation>
</comment>
<comment type="pathway">
    <text evidence="2">Cell wall biogenesis; peptidoglycan biosynthesis.</text>
</comment>
<evidence type="ECO:0000256" key="6">
    <source>
        <dbReference type="ARBA" id="ARBA00023136"/>
    </source>
</evidence>
<keyword evidence="12" id="KW-1185">Reference proteome</keyword>
<keyword evidence="11" id="KW-0132">Cell division</keyword>
<feature type="transmembrane region" description="Helical" evidence="10">
    <location>
        <begin position="78"/>
        <end position="97"/>
    </location>
</feature>
<dbReference type="PANTHER" id="PTHR30474:SF3">
    <property type="entry name" value="PEPTIDOGLYCAN GLYCOSYLTRANSFERASE RODA"/>
    <property type="match status" value="1"/>
</dbReference>
<evidence type="ECO:0000256" key="1">
    <source>
        <dbReference type="ARBA" id="ARBA00004141"/>
    </source>
</evidence>
<evidence type="ECO:0000313" key="12">
    <source>
        <dbReference type="Proteomes" id="UP000589036"/>
    </source>
</evidence>
<dbReference type="GO" id="GO:0051301">
    <property type="term" value="P:cell division"/>
    <property type="evidence" value="ECO:0007669"/>
    <property type="project" value="UniProtKB-KW"/>
</dbReference>
<evidence type="ECO:0000256" key="9">
    <source>
        <dbReference type="SAM" id="MobiDB-lite"/>
    </source>
</evidence>
<feature type="transmembrane region" description="Helical" evidence="10">
    <location>
        <begin position="420"/>
        <end position="440"/>
    </location>
</feature>
<feature type="transmembrane region" description="Helical" evidence="10">
    <location>
        <begin position="141"/>
        <end position="160"/>
    </location>
</feature>
<evidence type="ECO:0000256" key="2">
    <source>
        <dbReference type="ARBA" id="ARBA00004752"/>
    </source>
</evidence>
<dbReference type="PROSITE" id="PS00428">
    <property type="entry name" value="FTSW_RODA_SPOVE"/>
    <property type="match status" value="1"/>
</dbReference>
<dbReference type="GO" id="GO:0008955">
    <property type="term" value="F:peptidoglycan glycosyltransferase activity"/>
    <property type="evidence" value="ECO:0007669"/>
    <property type="project" value="UniProtKB-EC"/>
</dbReference>
<evidence type="ECO:0000256" key="4">
    <source>
        <dbReference type="ARBA" id="ARBA00022960"/>
    </source>
</evidence>
<feature type="transmembrane region" description="Helical" evidence="10">
    <location>
        <begin position="268"/>
        <end position="289"/>
    </location>
</feature>
<dbReference type="GO" id="GO:0005886">
    <property type="term" value="C:plasma membrane"/>
    <property type="evidence" value="ECO:0007669"/>
    <property type="project" value="TreeGrafter"/>
</dbReference>
<evidence type="ECO:0000256" key="8">
    <source>
        <dbReference type="ARBA" id="ARBA00049902"/>
    </source>
</evidence>
<accession>A0A852TRT3</accession>
<evidence type="ECO:0000256" key="3">
    <source>
        <dbReference type="ARBA" id="ARBA00022692"/>
    </source>
</evidence>
<feature type="transmembrane region" description="Helical" evidence="10">
    <location>
        <begin position="384"/>
        <end position="408"/>
    </location>
</feature>
<proteinExistence type="predicted"/>
<dbReference type="GO" id="GO:0008360">
    <property type="term" value="P:regulation of cell shape"/>
    <property type="evidence" value="ECO:0007669"/>
    <property type="project" value="UniProtKB-KW"/>
</dbReference>
<feature type="transmembrane region" description="Helical" evidence="10">
    <location>
        <begin position="244"/>
        <end position="261"/>
    </location>
</feature>
<comment type="caution">
    <text evidence="11">The sequence shown here is derived from an EMBL/GenBank/DDBJ whole genome shotgun (WGS) entry which is preliminary data.</text>
</comment>
<evidence type="ECO:0000256" key="7">
    <source>
        <dbReference type="ARBA" id="ARBA00044770"/>
    </source>
</evidence>
<protein>
    <recommendedName>
        <fullName evidence="7">peptidoglycan glycosyltransferase</fullName>
        <ecNumber evidence="7">2.4.99.28</ecNumber>
    </recommendedName>
</protein>
<feature type="transmembrane region" description="Helical" evidence="10">
    <location>
        <begin position="112"/>
        <end position="129"/>
    </location>
</feature>
<keyword evidence="11" id="KW-0131">Cell cycle</keyword>
<feature type="transmembrane region" description="Helical" evidence="10">
    <location>
        <begin position="21"/>
        <end position="40"/>
    </location>
</feature>
<feature type="transmembrane region" description="Helical" evidence="10">
    <location>
        <begin position="355"/>
        <end position="372"/>
    </location>
</feature>
<feature type="compositionally biased region" description="Basic and acidic residues" evidence="9">
    <location>
        <begin position="455"/>
        <end position="482"/>
    </location>
</feature>
<keyword evidence="6 10" id="KW-0472">Membrane</keyword>
<feature type="region of interest" description="Disordered" evidence="9">
    <location>
        <begin position="449"/>
        <end position="482"/>
    </location>
</feature>
<dbReference type="GO" id="GO:0032153">
    <property type="term" value="C:cell division site"/>
    <property type="evidence" value="ECO:0007669"/>
    <property type="project" value="TreeGrafter"/>
</dbReference>
<dbReference type="EC" id="2.4.99.28" evidence="7"/>
<dbReference type="RefSeq" id="WP_179641754.1">
    <property type="nucleotide sequence ID" value="NZ_BAAAYY010000002.1"/>
</dbReference>
<organism evidence="11 12">
    <name type="scientific">Spinactinospora alkalitolerans</name>
    <dbReference type="NCBI Taxonomy" id="687207"/>
    <lineage>
        <taxon>Bacteria</taxon>
        <taxon>Bacillati</taxon>
        <taxon>Actinomycetota</taxon>
        <taxon>Actinomycetes</taxon>
        <taxon>Streptosporangiales</taxon>
        <taxon>Nocardiopsidaceae</taxon>
        <taxon>Spinactinospora</taxon>
    </lineage>
</organism>
<sequence length="482" mass="51868">MVNRAPADAAFPPVKRRNAELALMLVAIALFVGGFAWAGLALTGGVPTALGVYSATFGALALLLHVVLRFAAPWADPLVLPLALVLNGTGLVMVWALNADGPDAGTEVDRQLLWTAIGMTTCLVVLATVRRPRRLQRYPYLMAAASILLIAIPIAPFIGLEFYGARRWIGFGGLTVQPSEFAKITLVLFLASYLVMKRGALSFAVRRVMVGPVKVFSLPRIQDMGPMMAAWGLAILLLVGTRDLGTSLLLFGLFLAMLYVATQRKSWIAIGLALFLAGAYVAWLMFWHVQQRVTIWLDPFDPEVYREAGGSHQLVQSLFALADGGLLGTGFGAGRAQSIFAADSDLILVSVGEKLGLAGLMAVVVLLFLLVERCFRLALASPELFVKMTAAGLGFLFAFQVFVVLGGVTRLIPLTGMTTPFMSAGGSSLMSSWIIIGLLLRMSDTVRRPAPPPLQHDEHPTEAMRLGGRPEDAADHTTGRRR</sequence>
<dbReference type="Proteomes" id="UP000589036">
    <property type="component" value="Unassembled WGS sequence"/>
</dbReference>
<keyword evidence="5 10" id="KW-1133">Transmembrane helix</keyword>
<dbReference type="InterPro" id="IPR018365">
    <property type="entry name" value="Cell_cycle_FtsW-rel_CS"/>
</dbReference>
<gene>
    <name evidence="11" type="ORF">HDA32_000682</name>
</gene>
<feature type="transmembrane region" description="Helical" evidence="10">
    <location>
        <begin position="52"/>
        <end position="71"/>
    </location>
</feature>
<dbReference type="AlphaFoldDB" id="A0A852TRT3"/>
<evidence type="ECO:0000313" key="11">
    <source>
        <dbReference type="EMBL" id="NYE45562.1"/>
    </source>
</evidence>
<keyword evidence="4" id="KW-0133">Cell shape</keyword>
<dbReference type="EMBL" id="JACCCC010000001">
    <property type="protein sequence ID" value="NYE45562.1"/>
    <property type="molecule type" value="Genomic_DNA"/>
</dbReference>
<name>A0A852TRT3_9ACTN</name>
<comment type="catalytic activity">
    <reaction evidence="8">
        <text>[GlcNAc-(1-&gt;4)-Mur2Ac(oyl-L-Ala-gamma-D-Glu-L-Lys-D-Ala-D-Ala)](n)-di-trans,octa-cis-undecaprenyl diphosphate + beta-D-GlcNAc-(1-&gt;4)-Mur2Ac(oyl-L-Ala-gamma-D-Glu-L-Lys-D-Ala-D-Ala)-di-trans,octa-cis-undecaprenyl diphosphate = [GlcNAc-(1-&gt;4)-Mur2Ac(oyl-L-Ala-gamma-D-Glu-L-Lys-D-Ala-D-Ala)](n+1)-di-trans,octa-cis-undecaprenyl diphosphate + di-trans,octa-cis-undecaprenyl diphosphate + H(+)</text>
        <dbReference type="Rhea" id="RHEA:23708"/>
        <dbReference type="Rhea" id="RHEA-COMP:9602"/>
        <dbReference type="Rhea" id="RHEA-COMP:9603"/>
        <dbReference type="ChEBI" id="CHEBI:15378"/>
        <dbReference type="ChEBI" id="CHEBI:58405"/>
        <dbReference type="ChEBI" id="CHEBI:60033"/>
        <dbReference type="ChEBI" id="CHEBI:78435"/>
        <dbReference type="EC" id="2.4.99.28"/>
    </reaction>
</comment>
<reference evidence="11 12" key="1">
    <citation type="submission" date="2020-07" db="EMBL/GenBank/DDBJ databases">
        <title>Sequencing the genomes of 1000 actinobacteria strains.</title>
        <authorList>
            <person name="Klenk H.-P."/>
        </authorList>
    </citation>
    <scope>NUCLEOTIDE SEQUENCE [LARGE SCALE GENOMIC DNA]</scope>
    <source>
        <strain evidence="11 12">CXB654</strain>
    </source>
</reference>
<dbReference type="InterPro" id="IPR001182">
    <property type="entry name" value="FtsW/RodA"/>
</dbReference>
<evidence type="ECO:0000256" key="5">
    <source>
        <dbReference type="ARBA" id="ARBA00022989"/>
    </source>
</evidence>
<dbReference type="GO" id="GO:0015648">
    <property type="term" value="F:lipid-linked peptidoglycan transporter activity"/>
    <property type="evidence" value="ECO:0007669"/>
    <property type="project" value="TreeGrafter"/>
</dbReference>
<keyword evidence="3 10" id="KW-0812">Transmembrane</keyword>
<dbReference type="PANTHER" id="PTHR30474">
    <property type="entry name" value="CELL CYCLE PROTEIN"/>
    <property type="match status" value="1"/>
</dbReference>
<dbReference type="Pfam" id="PF01098">
    <property type="entry name" value="FTSW_RODA_SPOVE"/>
    <property type="match status" value="1"/>
</dbReference>
<evidence type="ECO:0000256" key="10">
    <source>
        <dbReference type="SAM" id="Phobius"/>
    </source>
</evidence>